<sequence>MDNAKSRMAIVAGHICLDITPAFPNEKICRIDEMFVPGRLIQMGEADVHTGGAVANTGLAMKILGADVRLMGKVGKDAFGDLVLSKLEEYDASAGMIVSDGSATSYSVVLAPVGIDRIFLHCSGANDTFGMDDIDFSLVGDAALFHFGYPPLMKNMYSDHGSQLVQLFQKVKSMGVATSLDFAAIDENAAVGKIDWEEILSAVLPYVDFFVPSVEELAYMLDRPRYQEWVKRAAGGDVTSVLDIEKDVRPLADRLLDMGAKVILIKCGAPGIYLRTGSQDRIAQIGGGLPETMIKWDNLEHFEKSYRPDRILSGTGAGDTSIAAFLCSVLNSNTWQEAMQYAAGTGASCVAAYDALSGLLTFDQLRDKINAGWEKN</sequence>
<evidence type="ECO:0000259" key="3">
    <source>
        <dbReference type="Pfam" id="PF00294"/>
    </source>
</evidence>
<evidence type="ECO:0000256" key="1">
    <source>
        <dbReference type="ARBA" id="ARBA00022679"/>
    </source>
</evidence>
<dbReference type="RefSeq" id="WP_238721962.1">
    <property type="nucleotide sequence ID" value="NZ_JAHQCW010000020.1"/>
</dbReference>
<name>A0A949K027_9FIRM</name>
<dbReference type="EMBL" id="JAHQCW010000020">
    <property type="protein sequence ID" value="MBU9737396.1"/>
    <property type="molecule type" value="Genomic_DNA"/>
</dbReference>
<reference evidence="4" key="1">
    <citation type="submission" date="2021-06" db="EMBL/GenBank/DDBJ databases">
        <title>Description of novel taxa of the family Lachnospiraceae.</title>
        <authorList>
            <person name="Chaplin A.V."/>
            <person name="Sokolova S.R."/>
            <person name="Pikina A.P."/>
            <person name="Korzhanova M."/>
            <person name="Belova V."/>
            <person name="Korostin D."/>
            <person name="Efimov B.A."/>
        </authorList>
    </citation>
    <scope>NUCLEOTIDE SEQUENCE</scope>
    <source>
        <strain evidence="4">ASD5720</strain>
    </source>
</reference>
<evidence type="ECO:0000313" key="5">
    <source>
        <dbReference type="Proteomes" id="UP000712157"/>
    </source>
</evidence>
<comment type="caution">
    <text evidence="4">The sequence shown here is derived from an EMBL/GenBank/DDBJ whole genome shotgun (WGS) entry which is preliminary data.</text>
</comment>
<dbReference type="Gene3D" id="3.40.1190.20">
    <property type="match status" value="1"/>
</dbReference>
<dbReference type="InterPro" id="IPR011611">
    <property type="entry name" value="PfkB_dom"/>
</dbReference>
<organism evidence="4 5">
    <name type="scientific">Diplocloster agilis</name>
    <dbReference type="NCBI Taxonomy" id="2850323"/>
    <lineage>
        <taxon>Bacteria</taxon>
        <taxon>Bacillati</taxon>
        <taxon>Bacillota</taxon>
        <taxon>Clostridia</taxon>
        <taxon>Lachnospirales</taxon>
        <taxon>Lachnospiraceae</taxon>
        <taxon>Diplocloster</taxon>
    </lineage>
</organism>
<evidence type="ECO:0000256" key="2">
    <source>
        <dbReference type="ARBA" id="ARBA00022777"/>
    </source>
</evidence>
<dbReference type="AlphaFoldDB" id="A0A949K027"/>
<keyword evidence="5" id="KW-1185">Reference proteome</keyword>
<dbReference type="Proteomes" id="UP000712157">
    <property type="component" value="Unassembled WGS sequence"/>
</dbReference>
<dbReference type="InterPro" id="IPR029056">
    <property type="entry name" value="Ribokinase-like"/>
</dbReference>
<dbReference type="Pfam" id="PF00294">
    <property type="entry name" value="PfkB"/>
    <property type="match status" value="1"/>
</dbReference>
<proteinExistence type="predicted"/>
<protein>
    <submittedName>
        <fullName evidence="4">Carbohydrate kinase family protein</fullName>
    </submittedName>
</protein>
<accession>A0A949K027</accession>
<gene>
    <name evidence="4" type="ORF">KTH89_12670</name>
</gene>
<dbReference type="PANTHER" id="PTHR10584:SF166">
    <property type="entry name" value="RIBOKINASE"/>
    <property type="match status" value="1"/>
</dbReference>
<feature type="domain" description="Carbohydrate kinase PfkB" evidence="3">
    <location>
        <begin position="37"/>
        <end position="355"/>
    </location>
</feature>
<keyword evidence="1" id="KW-0808">Transferase</keyword>
<dbReference type="PANTHER" id="PTHR10584">
    <property type="entry name" value="SUGAR KINASE"/>
    <property type="match status" value="1"/>
</dbReference>
<evidence type="ECO:0000313" key="4">
    <source>
        <dbReference type="EMBL" id="MBU9737396.1"/>
    </source>
</evidence>
<keyword evidence="2 4" id="KW-0418">Kinase</keyword>
<dbReference type="GO" id="GO:0016301">
    <property type="term" value="F:kinase activity"/>
    <property type="evidence" value="ECO:0007669"/>
    <property type="project" value="UniProtKB-KW"/>
</dbReference>
<dbReference type="SUPFAM" id="SSF53613">
    <property type="entry name" value="Ribokinase-like"/>
    <property type="match status" value="1"/>
</dbReference>